<dbReference type="EMBL" id="WUEP01000013">
    <property type="protein sequence ID" value="NEH92950.1"/>
    <property type="molecule type" value="Genomic_DNA"/>
</dbReference>
<gene>
    <name evidence="1" type="ORF">GR206_18240</name>
</gene>
<accession>A0A6N9ZJ62</accession>
<evidence type="ECO:0000313" key="2">
    <source>
        <dbReference type="Proteomes" id="UP000468864"/>
    </source>
</evidence>
<evidence type="ECO:0000313" key="1">
    <source>
        <dbReference type="EMBL" id="NEH92950.1"/>
    </source>
</evidence>
<comment type="caution">
    <text evidence="1">The sequence shown here is derived from an EMBL/GenBank/DDBJ whole genome shotgun (WGS) entry which is preliminary data.</text>
</comment>
<proteinExistence type="predicted"/>
<protein>
    <submittedName>
        <fullName evidence="1">DUF2971 domain-containing protein</fullName>
    </submittedName>
</protein>
<reference evidence="1 2" key="1">
    <citation type="submission" date="2019-12" db="EMBL/GenBank/DDBJ databases">
        <title>Rhizobium genotypes associated with high levels of biological nitrogen fixation by grain legumes in a temperate-maritime cropping system.</title>
        <authorList>
            <person name="Maluk M."/>
            <person name="Francesc Ferrando Molina F."/>
            <person name="Lopez Del Egido L."/>
            <person name="Lafos M."/>
            <person name="Langarica-Fuentes A."/>
            <person name="Gebre Yohannes G."/>
            <person name="Young M.W."/>
            <person name="Martin P."/>
            <person name="Gantlett R."/>
            <person name="Kenicer G."/>
            <person name="Hawes C."/>
            <person name="Begg G.S."/>
            <person name="Quilliam R.S."/>
            <person name="Squire G.R."/>
            <person name="Poole P.S."/>
            <person name="Young P.W."/>
            <person name="Iannetta P.M."/>
            <person name="James E.K."/>
        </authorList>
    </citation>
    <scope>NUCLEOTIDE SEQUENCE [LARGE SCALE GENOMIC DNA]</scope>
    <source>
        <strain evidence="1 2">JHI2449</strain>
    </source>
</reference>
<organism evidence="1 2">
    <name type="scientific">Rhizobium laguerreae</name>
    <dbReference type="NCBI Taxonomy" id="1076926"/>
    <lineage>
        <taxon>Bacteria</taxon>
        <taxon>Pseudomonadati</taxon>
        <taxon>Pseudomonadota</taxon>
        <taxon>Alphaproteobacteria</taxon>
        <taxon>Hyphomicrobiales</taxon>
        <taxon>Rhizobiaceae</taxon>
        <taxon>Rhizobium/Agrobacterium group</taxon>
        <taxon>Rhizobium</taxon>
    </lineage>
</organism>
<dbReference type="AlphaFoldDB" id="A0A6N9ZJ62"/>
<sequence>MIIYKYVSLTALRGIIESHRIGFTRPIDFNDPFDQPRVLRSAYPRGMNTLFDTYVTGEEMARNADTTWGQCAVASFTRTYHNGLMWSHYADSHRGAVIEIDADVAKLTSRGLLIPVQFGSVVYMKRPNRDTYENRKRIAEIGDQRFDIENYELLQRLFLSKPISWAYEEEVRAVADKLE</sequence>
<name>A0A6N9ZJ62_9HYPH</name>
<dbReference type="RefSeq" id="WP_163879824.1">
    <property type="nucleotide sequence ID" value="NZ_WUEP01000013.1"/>
</dbReference>
<dbReference type="InterPro" id="IPR021352">
    <property type="entry name" value="DUF2971"/>
</dbReference>
<dbReference type="Pfam" id="PF11185">
    <property type="entry name" value="DUF2971"/>
    <property type="match status" value="1"/>
</dbReference>
<dbReference type="Proteomes" id="UP000468864">
    <property type="component" value="Unassembled WGS sequence"/>
</dbReference>